<evidence type="ECO:0000313" key="2">
    <source>
        <dbReference type="EMBL" id="KOM28764.1"/>
    </source>
</evidence>
<proteinExistence type="predicted"/>
<name>A0A0L9TF14_PHAAN</name>
<dbReference type="Proteomes" id="UP000053144">
    <property type="component" value="Unassembled WGS sequence"/>
</dbReference>
<dbReference type="AlphaFoldDB" id="A0A0L9TF14"/>
<feature type="compositionally biased region" description="Acidic residues" evidence="1">
    <location>
        <begin position="103"/>
        <end position="120"/>
    </location>
</feature>
<reference evidence="3" key="1">
    <citation type="journal article" date="2015" name="Proc. Natl. Acad. Sci. U.S.A.">
        <title>Genome sequencing of adzuki bean (Vigna angularis) provides insight into high starch and low fat accumulation and domestication.</title>
        <authorList>
            <person name="Yang K."/>
            <person name="Tian Z."/>
            <person name="Chen C."/>
            <person name="Luo L."/>
            <person name="Zhao B."/>
            <person name="Wang Z."/>
            <person name="Yu L."/>
            <person name="Li Y."/>
            <person name="Sun Y."/>
            <person name="Li W."/>
            <person name="Chen Y."/>
            <person name="Li Y."/>
            <person name="Zhang Y."/>
            <person name="Ai D."/>
            <person name="Zhao J."/>
            <person name="Shang C."/>
            <person name="Ma Y."/>
            <person name="Wu B."/>
            <person name="Wang M."/>
            <person name="Gao L."/>
            <person name="Sun D."/>
            <person name="Zhang P."/>
            <person name="Guo F."/>
            <person name="Wang W."/>
            <person name="Li Y."/>
            <person name="Wang J."/>
            <person name="Varshney R.K."/>
            <person name="Wang J."/>
            <person name="Ling H.Q."/>
            <person name="Wan P."/>
        </authorList>
    </citation>
    <scope>NUCLEOTIDE SEQUENCE</scope>
    <source>
        <strain evidence="3">cv. Jingnong 6</strain>
    </source>
</reference>
<organism evidence="2 3">
    <name type="scientific">Phaseolus angularis</name>
    <name type="common">Azuki bean</name>
    <name type="synonym">Vigna angularis</name>
    <dbReference type="NCBI Taxonomy" id="3914"/>
    <lineage>
        <taxon>Eukaryota</taxon>
        <taxon>Viridiplantae</taxon>
        <taxon>Streptophyta</taxon>
        <taxon>Embryophyta</taxon>
        <taxon>Tracheophyta</taxon>
        <taxon>Spermatophyta</taxon>
        <taxon>Magnoliopsida</taxon>
        <taxon>eudicotyledons</taxon>
        <taxon>Gunneridae</taxon>
        <taxon>Pentapetalae</taxon>
        <taxon>rosids</taxon>
        <taxon>fabids</taxon>
        <taxon>Fabales</taxon>
        <taxon>Fabaceae</taxon>
        <taxon>Papilionoideae</taxon>
        <taxon>50 kb inversion clade</taxon>
        <taxon>NPAAA clade</taxon>
        <taxon>indigoferoid/millettioid clade</taxon>
        <taxon>Phaseoleae</taxon>
        <taxon>Vigna</taxon>
    </lineage>
</organism>
<feature type="region of interest" description="Disordered" evidence="1">
    <location>
        <begin position="82"/>
        <end position="122"/>
    </location>
</feature>
<evidence type="ECO:0000313" key="3">
    <source>
        <dbReference type="Proteomes" id="UP000053144"/>
    </source>
</evidence>
<sequence>MIDKFALHRIGLQHTPDGWQFKNEYVEEDNVVAESSFIPYRPRSEFEKSLLKEIRSLKIVCQEIRQDVLDIKEHLNLDAHDEVVESEEGYGEEGSTPVRSVTEDMEEDERQDDNVEEESNNDMILRTYLKKINKKKN</sequence>
<dbReference type="Gramene" id="KOM28764">
    <property type="protein sequence ID" value="KOM28764"/>
    <property type="gene ID" value="LR48_Vigan583s001500"/>
</dbReference>
<dbReference type="EMBL" id="KQ258449">
    <property type="protein sequence ID" value="KOM28764.1"/>
    <property type="molecule type" value="Genomic_DNA"/>
</dbReference>
<evidence type="ECO:0000256" key="1">
    <source>
        <dbReference type="SAM" id="MobiDB-lite"/>
    </source>
</evidence>
<accession>A0A0L9TF14</accession>
<gene>
    <name evidence="2" type="ORF">LR48_Vigan583s001500</name>
</gene>
<protein>
    <submittedName>
        <fullName evidence="2">Uncharacterized protein</fullName>
    </submittedName>
</protein>